<comment type="caution">
    <text evidence="3">The sequence shown here is derived from an EMBL/GenBank/DDBJ whole genome shotgun (WGS) entry which is preliminary data.</text>
</comment>
<evidence type="ECO:0000313" key="4">
    <source>
        <dbReference type="Proteomes" id="UP000291981"/>
    </source>
</evidence>
<proteinExistence type="inferred from homology"/>
<dbReference type="InterPro" id="IPR036291">
    <property type="entry name" value="NAD(P)-bd_dom_sf"/>
</dbReference>
<name>A0A4Q8QNA2_9FLAO</name>
<dbReference type="AlphaFoldDB" id="A0A4Q8QNA2"/>
<dbReference type="PANTHER" id="PTHR43157">
    <property type="entry name" value="PHOSPHATIDYLINOSITOL-GLYCAN BIOSYNTHESIS CLASS F PROTEIN-RELATED"/>
    <property type="match status" value="1"/>
</dbReference>
<reference evidence="3 4" key="1">
    <citation type="submission" date="2019-02" db="EMBL/GenBank/DDBJ databases">
        <title>Draft genome sequence of Muricauda sp. 176CP4-71.</title>
        <authorList>
            <person name="Park J.-S."/>
        </authorList>
    </citation>
    <scope>NUCLEOTIDE SEQUENCE [LARGE SCALE GENOMIC DNA]</scope>
    <source>
        <strain evidence="3 4">176CP4-71</strain>
    </source>
</reference>
<dbReference type="PRINTS" id="PR00080">
    <property type="entry name" value="SDRFAMILY"/>
</dbReference>
<dbReference type="EMBL" id="SGIU01000001">
    <property type="protein sequence ID" value="TAI49786.1"/>
    <property type="molecule type" value="Genomic_DNA"/>
</dbReference>
<dbReference type="PANTHER" id="PTHR43157:SF31">
    <property type="entry name" value="PHOSPHATIDYLINOSITOL-GLYCAN BIOSYNTHESIS CLASS F PROTEIN"/>
    <property type="match status" value="1"/>
</dbReference>
<dbReference type="Gene3D" id="3.40.50.720">
    <property type="entry name" value="NAD(P)-binding Rossmann-like Domain"/>
    <property type="match status" value="1"/>
</dbReference>
<protein>
    <submittedName>
        <fullName evidence="3">SDR family oxidoreductase</fullName>
    </submittedName>
</protein>
<evidence type="ECO:0000256" key="1">
    <source>
        <dbReference type="ARBA" id="ARBA00023002"/>
    </source>
</evidence>
<keyword evidence="1" id="KW-0560">Oxidoreductase</keyword>
<dbReference type="GO" id="GO:0016491">
    <property type="term" value="F:oxidoreductase activity"/>
    <property type="evidence" value="ECO:0007669"/>
    <property type="project" value="UniProtKB-KW"/>
</dbReference>
<dbReference type="OrthoDB" id="597510at2"/>
<gene>
    <name evidence="3" type="ORF">EW142_00840</name>
</gene>
<organism evidence="3 4">
    <name type="scientific">Flagellimonas allohymeniacidonis</name>
    <dbReference type="NCBI Taxonomy" id="2517819"/>
    <lineage>
        <taxon>Bacteria</taxon>
        <taxon>Pseudomonadati</taxon>
        <taxon>Bacteroidota</taxon>
        <taxon>Flavobacteriia</taxon>
        <taxon>Flavobacteriales</taxon>
        <taxon>Flavobacteriaceae</taxon>
        <taxon>Flagellimonas</taxon>
    </lineage>
</organism>
<dbReference type="SUPFAM" id="SSF51735">
    <property type="entry name" value="NAD(P)-binding Rossmann-fold domains"/>
    <property type="match status" value="1"/>
</dbReference>
<evidence type="ECO:0000313" key="3">
    <source>
        <dbReference type="EMBL" id="TAI49786.1"/>
    </source>
</evidence>
<evidence type="ECO:0000256" key="2">
    <source>
        <dbReference type="RuleBase" id="RU000363"/>
    </source>
</evidence>
<dbReference type="PRINTS" id="PR00081">
    <property type="entry name" value="GDHRDH"/>
</dbReference>
<dbReference type="InterPro" id="IPR002347">
    <property type="entry name" value="SDR_fam"/>
</dbReference>
<dbReference type="CDD" id="cd05327">
    <property type="entry name" value="retinol-DH_like_SDR_c_like"/>
    <property type="match status" value="1"/>
</dbReference>
<sequence length="286" mass="31618">MDKVALITGATNGIGLATAKALAQMGVELFLVSRNLEKGKKVSDEIKSETGNQRLHLLMGDLSSLASVRQIAQSFLSYNRPLHILLNNAGVFNLKRRITIDGHEEMFAVNHIAHFLLTNLLLNRIKACGPSRIINVASGAHMLVNQINFADLNFEKGFRPLKVYSHSKLANLLFTHELARRLEASTVTVNSVDPGEVATGLGTQNSFLGRVISRLMKPFLQSPEKGARTSVYVCTSPNVKDISGRNFRGCKEKKPKPWATNPEASKQLWEISQKWVEVDGKEICNN</sequence>
<accession>A0A4Q8QNA2</accession>
<dbReference type="Pfam" id="PF00106">
    <property type="entry name" value="adh_short"/>
    <property type="match status" value="1"/>
</dbReference>
<comment type="similarity">
    <text evidence="2">Belongs to the short-chain dehydrogenases/reductases (SDR) family.</text>
</comment>
<dbReference type="Proteomes" id="UP000291981">
    <property type="component" value="Unassembled WGS sequence"/>
</dbReference>
<keyword evidence="4" id="KW-1185">Reference proteome</keyword>